<comment type="caution">
    <text evidence="1">The sequence shown here is derived from an EMBL/GenBank/DDBJ whole genome shotgun (WGS) entry which is preliminary data.</text>
</comment>
<evidence type="ECO:0008006" key="3">
    <source>
        <dbReference type="Google" id="ProtNLM"/>
    </source>
</evidence>
<organism evidence="1 2">
    <name type="scientific">Candidatus Prevotella avicola</name>
    <dbReference type="NCBI Taxonomy" id="2838738"/>
    <lineage>
        <taxon>Bacteria</taxon>
        <taxon>Pseudomonadati</taxon>
        <taxon>Bacteroidota</taxon>
        <taxon>Bacteroidia</taxon>
        <taxon>Bacteroidales</taxon>
        <taxon>Prevotellaceae</taxon>
        <taxon>Prevotella</taxon>
    </lineage>
</organism>
<reference evidence="1" key="2">
    <citation type="submission" date="2021-04" db="EMBL/GenBank/DDBJ databases">
        <authorList>
            <person name="Gilroy R."/>
        </authorList>
    </citation>
    <scope>NUCLEOTIDE SEQUENCE</scope>
    <source>
        <strain evidence="1">ChiHecec3B27-8219</strain>
    </source>
</reference>
<protein>
    <recommendedName>
        <fullName evidence="3">ATP-grasp domain-containing protein</fullName>
    </recommendedName>
</protein>
<dbReference type="EMBL" id="DXBE01000020">
    <property type="protein sequence ID" value="HIZ68627.1"/>
    <property type="molecule type" value="Genomic_DNA"/>
</dbReference>
<dbReference type="SUPFAM" id="SSF56059">
    <property type="entry name" value="Glutathione synthetase ATP-binding domain-like"/>
    <property type="match status" value="1"/>
</dbReference>
<name>A0A9D2FXH5_9BACT</name>
<gene>
    <name evidence="1" type="ORF">H9966_01900</name>
</gene>
<proteinExistence type="predicted"/>
<sequence length="355" mass="40552">MRLRVFNPEHDIALASFSPGFTSPHAGRQLRADLGFLPALWATEEDLVLVDDVEGAKERYRHIKNRPRREANFITKAQLHEVSHEITQVLPWGWDPAIRHELLKEGIAEGLLPSEERMKAIREMSSREWAVHHLQTGTRIATSMRTLNEQVEFFGRCVLKSPWSSSGRGVRYVSAKEWEDSALRKWAEKVILSQGCIAVEPYYKKVKDFGMEFEALPEGRVVYRGLSLFHTERGAYTGNLLASEAQKERVLAQYVSPKELARLKENIIREISLYIYNVYEGPFGVDMMIYSDGGELRVNPCVELNLRCTMGHVALSLSPGHEAAFRLMAVHYDGSHYHLRVKETMQGGIELEEKE</sequence>
<dbReference type="AlphaFoldDB" id="A0A9D2FXH5"/>
<evidence type="ECO:0000313" key="2">
    <source>
        <dbReference type="Proteomes" id="UP000824055"/>
    </source>
</evidence>
<reference evidence="1" key="1">
    <citation type="journal article" date="2021" name="PeerJ">
        <title>Extensive microbial diversity within the chicken gut microbiome revealed by metagenomics and culture.</title>
        <authorList>
            <person name="Gilroy R."/>
            <person name="Ravi A."/>
            <person name="Getino M."/>
            <person name="Pursley I."/>
            <person name="Horton D.L."/>
            <person name="Alikhan N.F."/>
            <person name="Baker D."/>
            <person name="Gharbi K."/>
            <person name="Hall N."/>
            <person name="Watson M."/>
            <person name="Adriaenssens E.M."/>
            <person name="Foster-Nyarko E."/>
            <person name="Jarju S."/>
            <person name="Secka A."/>
            <person name="Antonio M."/>
            <person name="Oren A."/>
            <person name="Chaudhuri R.R."/>
            <person name="La Ragione R."/>
            <person name="Hildebrand F."/>
            <person name="Pallen M.J."/>
        </authorList>
    </citation>
    <scope>NUCLEOTIDE SEQUENCE</scope>
    <source>
        <strain evidence="1">ChiHecec3B27-8219</strain>
    </source>
</reference>
<accession>A0A9D2FXH5</accession>
<evidence type="ECO:0000313" key="1">
    <source>
        <dbReference type="EMBL" id="HIZ68627.1"/>
    </source>
</evidence>
<dbReference type="Proteomes" id="UP000824055">
    <property type="component" value="Unassembled WGS sequence"/>
</dbReference>